<evidence type="ECO:0000256" key="1">
    <source>
        <dbReference type="ARBA" id="ARBA00006407"/>
    </source>
</evidence>
<protein>
    <recommendedName>
        <fullName evidence="3">Ubiquinol-cytochrome c chaperone domain-containing protein</fullName>
    </recommendedName>
</protein>
<organism evidence="4 5">
    <name type="scientific">Guyanagaster necrorhizus</name>
    <dbReference type="NCBI Taxonomy" id="856835"/>
    <lineage>
        <taxon>Eukaryota</taxon>
        <taxon>Fungi</taxon>
        <taxon>Dikarya</taxon>
        <taxon>Basidiomycota</taxon>
        <taxon>Agaricomycotina</taxon>
        <taxon>Agaricomycetes</taxon>
        <taxon>Agaricomycetidae</taxon>
        <taxon>Agaricales</taxon>
        <taxon>Marasmiineae</taxon>
        <taxon>Physalacriaceae</taxon>
        <taxon>Guyanagaster</taxon>
    </lineage>
</organism>
<dbReference type="GeneID" id="66112907"/>
<name>A0A9P8ANY4_9AGAR</name>
<feature type="domain" description="Ubiquinol-cytochrome c chaperone" evidence="3">
    <location>
        <begin position="208"/>
        <end position="258"/>
    </location>
</feature>
<feature type="domain" description="Ubiquinol-cytochrome c chaperone" evidence="3">
    <location>
        <begin position="118"/>
        <end position="173"/>
    </location>
</feature>
<reference evidence="4" key="1">
    <citation type="submission" date="2020-11" db="EMBL/GenBank/DDBJ databases">
        <title>Adaptations for nitrogen fixation in a non-lichenized fungal sporocarp promotes dispersal by wood-feeding termites.</title>
        <authorList>
            <consortium name="DOE Joint Genome Institute"/>
            <person name="Koch R.A."/>
            <person name="Yoon G."/>
            <person name="Arayal U."/>
            <person name="Lail K."/>
            <person name="Amirebrahimi M."/>
            <person name="Labutti K."/>
            <person name="Lipzen A."/>
            <person name="Riley R."/>
            <person name="Barry K."/>
            <person name="Henrissat B."/>
            <person name="Grigoriev I.V."/>
            <person name="Herr J.R."/>
            <person name="Aime M.C."/>
        </authorList>
    </citation>
    <scope>NUCLEOTIDE SEQUENCE</scope>
    <source>
        <strain evidence="4">MCA 3950</strain>
    </source>
</reference>
<dbReference type="AlphaFoldDB" id="A0A9P8ANY4"/>
<dbReference type="GO" id="GO:0005739">
    <property type="term" value="C:mitochondrion"/>
    <property type="evidence" value="ECO:0007669"/>
    <property type="project" value="TreeGrafter"/>
</dbReference>
<comment type="caution">
    <text evidence="4">The sequence shown here is derived from an EMBL/GenBank/DDBJ whole genome shotgun (WGS) entry which is preliminary data.</text>
</comment>
<dbReference type="Pfam" id="PF03981">
    <property type="entry name" value="Ubiq_cyt_C_chap"/>
    <property type="match status" value="2"/>
</dbReference>
<proteinExistence type="inferred from homology"/>
<feature type="compositionally biased region" description="Low complexity" evidence="2">
    <location>
        <begin position="454"/>
        <end position="471"/>
    </location>
</feature>
<feature type="compositionally biased region" description="Polar residues" evidence="2">
    <location>
        <begin position="408"/>
        <end position="422"/>
    </location>
</feature>
<evidence type="ECO:0000313" key="5">
    <source>
        <dbReference type="Proteomes" id="UP000812287"/>
    </source>
</evidence>
<feature type="region of interest" description="Disordered" evidence="2">
    <location>
        <begin position="365"/>
        <end position="471"/>
    </location>
</feature>
<dbReference type="RefSeq" id="XP_043035736.1">
    <property type="nucleotide sequence ID" value="XM_043190610.1"/>
</dbReference>
<keyword evidence="5" id="KW-1185">Reference proteome</keyword>
<accession>A0A9P8ANY4</accession>
<sequence>MNHFHHQHLRHLCTCRRLLFRNARYLSTKKKETLRGTPSSSFNPPKPVSSCSDIHLEHKKSWLTRKVESSPTARWWFMKFVNLLGYGTPKQLAGRRTFPLYAMLCAAAPDAEIGFWHQECDLPPTFQSWFTVANLHTWMLAVRFRALPSPHGKEYVQGLVDHFFLDIEDRIRAVLQPPSKPTEPYTFESSFYTNPNAPTTGPDGKIIRRRAAPERLVSRQMKIFKEQWTGMWMSLDYALVKGDMELAAAVWRNLLGARGAAGIAFPDPNNPDAPAPYRRTVNLVGGLVENVEKIDFEKEAHRDDGSGVHDYTPSEVDKYVKYPELMLDVVTYVRRELVRLENIGDEEIMHGDIAGLGFGRILQSESDASESKDTMKSSGVSPSDASKSDDAVKSSDAPKTNFPKPRKLSTTAAVKRSSTSKENPMLKANSLKDRNPTPKPSVSTDAASKRSDVKALSSKSKASKPNAPLKK</sequence>
<dbReference type="PANTHER" id="PTHR12184">
    <property type="entry name" value="UBIQUINOL-CYTOCHROME C REDUCTASE COMPLEX ASSEMBLY FACTOR 1 FAMILY MEMBER"/>
    <property type="match status" value="1"/>
</dbReference>
<evidence type="ECO:0000313" key="4">
    <source>
        <dbReference type="EMBL" id="KAG7442236.1"/>
    </source>
</evidence>
<comment type="similarity">
    <text evidence="1">Belongs to the CBP3 family.</text>
</comment>
<evidence type="ECO:0000256" key="2">
    <source>
        <dbReference type="SAM" id="MobiDB-lite"/>
    </source>
</evidence>
<dbReference type="Proteomes" id="UP000812287">
    <property type="component" value="Unassembled WGS sequence"/>
</dbReference>
<dbReference type="GO" id="GO:0034551">
    <property type="term" value="P:mitochondrial respiratory chain complex III assembly"/>
    <property type="evidence" value="ECO:0007669"/>
    <property type="project" value="TreeGrafter"/>
</dbReference>
<dbReference type="PANTHER" id="PTHR12184:SF1">
    <property type="entry name" value="UBIQUINOL-CYTOCHROME-C REDUCTASE COMPLEX ASSEMBLY FACTOR 1"/>
    <property type="match status" value="1"/>
</dbReference>
<dbReference type="InterPro" id="IPR007129">
    <property type="entry name" value="Ubiqinol_cyt_c_chaperone_CPB3"/>
</dbReference>
<dbReference type="EMBL" id="MU250553">
    <property type="protein sequence ID" value="KAG7442236.1"/>
    <property type="molecule type" value="Genomic_DNA"/>
</dbReference>
<dbReference type="OrthoDB" id="10253878at2759"/>
<gene>
    <name evidence="4" type="ORF">BT62DRAFT_996784</name>
</gene>
<evidence type="ECO:0000259" key="3">
    <source>
        <dbReference type="Pfam" id="PF03981"/>
    </source>
</evidence>
<dbReference type="InterPro" id="IPR021150">
    <property type="entry name" value="Ubiq_cyt_c_chap"/>
</dbReference>